<dbReference type="PANTHER" id="PTHR21261">
    <property type="entry name" value="BEAT PROTEIN"/>
    <property type="match status" value="1"/>
</dbReference>
<dbReference type="EMBL" id="JARQZJ010000031">
    <property type="protein sequence ID" value="KAK9873719.1"/>
    <property type="molecule type" value="Genomic_DNA"/>
</dbReference>
<evidence type="ECO:0000313" key="3">
    <source>
        <dbReference type="Proteomes" id="UP001431783"/>
    </source>
</evidence>
<dbReference type="PANTHER" id="PTHR21261:SF17">
    <property type="entry name" value="BEAT VI"/>
    <property type="match status" value="1"/>
</dbReference>
<gene>
    <name evidence="2" type="ORF">WA026_002076</name>
</gene>
<dbReference type="AlphaFoldDB" id="A0AAW1U2V7"/>
<dbReference type="Proteomes" id="UP001431783">
    <property type="component" value="Unassembled WGS sequence"/>
</dbReference>
<evidence type="ECO:0000313" key="2">
    <source>
        <dbReference type="EMBL" id="KAK9873719.1"/>
    </source>
</evidence>
<dbReference type="PROSITE" id="PS50835">
    <property type="entry name" value="IG_LIKE"/>
    <property type="match status" value="1"/>
</dbReference>
<dbReference type="SUPFAM" id="SSF48726">
    <property type="entry name" value="Immunoglobulin"/>
    <property type="match status" value="1"/>
</dbReference>
<protein>
    <recommendedName>
        <fullName evidence="1">Ig-like domain-containing protein</fullName>
    </recommendedName>
</protein>
<proteinExistence type="predicted"/>
<accession>A0AAW1U2V7</accession>
<reference evidence="2 3" key="1">
    <citation type="submission" date="2023-03" db="EMBL/GenBank/DDBJ databases">
        <title>Genome insight into feeding habits of ladybird beetles.</title>
        <authorList>
            <person name="Li H.-S."/>
            <person name="Huang Y.-H."/>
            <person name="Pang H."/>
        </authorList>
    </citation>
    <scope>NUCLEOTIDE SEQUENCE [LARGE SCALE GENOMIC DNA]</scope>
    <source>
        <strain evidence="2">SYSU_2023b</strain>
        <tissue evidence="2">Whole body</tissue>
    </source>
</reference>
<comment type="caution">
    <text evidence="2">The sequence shown here is derived from an EMBL/GenBank/DDBJ whole genome shotgun (WGS) entry which is preliminary data.</text>
</comment>
<feature type="domain" description="Ig-like" evidence="1">
    <location>
        <begin position="63"/>
        <end position="103"/>
    </location>
</feature>
<keyword evidence="3" id="KW-1185">Reference proteome</keyword>
<dbReference type="InterPro" id="IPR036179">
    <property type="entry name" value="Ig-like_dom_sf"/>
</dbReference>
<organism evidence="2 3">
    <name type="scientific">Henosepilachna vigintioctopunctata</name>
    <dbReference type="NCBI Taxonomy" id="420089"/>
    <lineage>
        <taxon>Eukaryota</taxon>
        <taxon>Metazoa</taxon>
        <taxon>Ecdysozoa</taxon>
        <taxon>Arthropoda</taxon>
        <taxon>Hexapoda</taxon>
        <taxon>Insecta</taxon>
        <taxon>Pterygota</taxon>
        <taxon>Neoptera</taxon>
        <taxon>Endopterygota</taxon>
        <taxon>Coleoptera</taxon>
        <taxon>Polyphaga</taxon>
        <taxon>Cucujiformia</taxon>
        <taxon>Coccinelloidea</taxon>
        <taxon>Coccinellidae</taxon>
        <taxon>Epilachninae</taxon>
        <taxon>Epilachnini</taxon>
        <taxon>Henosepilachna</taxon>
    </lineage>
</organism>
<evidence type="ECO:0000259" key="1">
    <source>
        <dbReference type="PROSITE" id="PS50835"/>
    </source>
</evidence>
<sequence>MPILNLQHPFQVSRSNSREVTLRDVERETSGVFKCEVSADAPLFHTDMRSAKLLVAEIPDEEPVVRTDVQKITPGARMTANCTTPGSYPYMNVTWLINDEEVR</sequence>
<dbReference type="InterPro" id="IPR007110">
    <property type="entry name" value="Ig-like_dom"/>
</dbReference>
<name>A0AAW1U2V7_9CUCU</name>